<evidence type="ECO:0000256" key="2">
    <source>
        <dbReference type="SAM" id="SignalP"/>
    </source>
</evidence>
<feature type="region of interest" description="Disordered" evidence="1">
    <location>
        <begin position="136"/>
        <end position="157"/>
    </location>
</feature>
<dbReference type="Proteomes" id="UP000244073">
    <property type="component" value="Unassembled WGS sequence"/>
</dbReference>
<protein>
    <submittedName>
        <fullName evidence="3">Uncharacterized protein</fullName>
    </submittedName>
</protein>
<reference evidence="3 4" key="1">
    <citation type="journal article" date="2018" name="Proc. Natl. Acad. Sci. U.S.A.">
        <title>Linking secondary metabolites to gene clusters through genome sequencing of six diverse Aspergillus species.</title>
        <authorList>
            <person name="Kaerboelling I."/>
            <person name="Vesth T.C."/>
            <person name="Frisvad J.C."/>
            <person name="Nybo J.L."/>
            <person name="Theobald S."/>
            <person name="Kuo A."/>
            <person name="Bowyer P."/>
            <person name="Matsuda Y."/>
            <person name="Mondo S."/>
            <person name="Lyhne E.K."/>
            <person name="Kogle M.E."/>
            <person name="Clum A."/>
            <person name="Lipzen A."/>
            <person name="Salamov A."/>
            <person name="Ngan C.Y."/>
            <person name="Daum C."/>
            <person name="Chiniquy J."/>
            <person name="Barry K."/>
            <person name="LaButti K."/>
            <person name="Haridas S."/>
            <person name="Simmons B.A."/>
            <person name="Magnuson J.K."/>
            <person name="Mortensen U.H."/>
            <person name="Larsen T.O."/>
            <person name="Grigoriev I.V."/>
            <person name="Baker S.E."/>
            <person name="Andersen M.R."/>
        </authorList>
    </citation>
    <scope>NUCLEOTIDE SEQUENCE [LARGE SCALE GENOMIC DNA]</scope>
    <source>
        <strain evidence="3 4">IBT 24754</strain>
    </source>
</reference>
<feature type="chain" id="PRO_5015499430" evidence="2">
    <location>
        <begin position="23"/>
        <end position="157"/>
    </location>
</feature>
<evidence type="ECO:0000256" key="1">
    <source>
        <dbReference type="SAM" id="MobiDB-lite"/>
    </source>
</evidence>
<evidence type="ECO:0000313" key="4">
    <source>
        <dbReference type="Proteomes" id="UP000244073"/>
    </source>
</evidence>
<comment type="caution">
    <text evidence="3">The sequence shown here is derived from an EMBL/GenBank/DDBJ whole genome shotgun (WGS) entry which is preliminary data.</text>
</comment>
<feature type="signal peptide" evidence="2">
    <location>
        <begin position="1"/>
        <end position="22"/>
    </location>
</feature>
<evidence type="ECO:0000313" key="3">
    <source>
        <dbReference type="EMBL" id="PTU25558.1"/>
    </source>
</evidence>
<proteinExistence type="predicted"/>
<dbReference type="RefSeq" id="XP_040756950.1">
    <property type="nucleotide sequence ID" value="XM_040899190.1"/>
</dbReference>
<dbReference type="VEuPathDB" id="FungiDB:P175DRAFT_0521310"/>
<keyword evidence="2" id="KW-0732">Signal</keyword>
<sequence>MQSKSNPLLLLLLPLLATTATCSLPPVKPVKSYGVNGGYACCKHLSPAHSAQGISLLELSGNDPFALDTTTTLVGSECRTLPRAGCGEEWFVGCVPYLAKDVLQGSVCIAREMGDGKRVAEFLYDLGDMIQAEVQEGFARENDDDESEEREIEREDF</sequence>
<accession>A0A2T5MAI7</accession>
<name>A0A2T5MAI7_9EURO</name>
<dbReference type="EMBL" id="MSFN02000001">
    <property type="protein sequence ID" value="PTU25558.1"/>
    <property type="molecule type" value="Genomic_DNA"/>
</dbReference>
<dbReference type="GeneID" id="63816072"/>
<organism evidence="3 4">
    <name type="scientific">Aspergillus ochraceoroseus IBT 24754</name>
    <dbReference type="NCBI Taxonomy" id="1392256"/>
    <lineage>
        <taxon>Eukaryota</taxon>
        <taxon>Fungi</taxon>
        <taxon>Dikarya</taxon>
        <taxon>Ascomycota</taxon>
        <taxon>Pezizomycotina</taxon>
        <taxon>Eurotiomycetes</taxon>
        <taxon>Eurotiomycetidae</taxon>
        <taxon>Eurotiales</taxon>
        <taxon>Aspergillaceae</taxon>
        <taxon>Aspergillus</taxon>
        <taxon>Aspergillus subgen. Nidulantes</taxon>
    </lineage>
</organism>
<dbReference type="AlphaFoldDB" id="A0A2T5MAI7"/>
<gene>
    <name evidence="3" type="ORF">P175DRAFT_0521310</name>
</gene>